<dbReference type="RefSeq" id="WP_395823209.1">
    <property type="nucleotide sequence ID" value="NZ_CP043494.1"/>
</dbReference>
<accession>A0ABY9WVX7</accession>
<feature type="compositionally biased region" description="Basic and acidic residues" evidence="1">
    <location>
        <begin position="123"/>
        <end position="135"/>
    </location>
</feature>
<evidence type="ECO:0000259" key="3">
    <source>
        <dbReference type="Pfam" id="PF19335"/>
    </source>
</evidence>
<sequence>MSVSTKLVAGALALGLSACAFGAAERVPSLSDPSNPEAPESPVRGMAAVLADNASSFPSHPAPAGAAKHSEHSHPGGADAGTPAATGYVCPMHPEVTSPEPGRCPKCGMKLVPQKPSEAKPSGGHEHSHGHEGHR</sequence>
<keyword evidence="5" id="KW-1185">Reference proteome</keyword>
<dbReference type="InterPro" id="IPR045800">
    <property type="entry name" value="HMBD"/>
</dbReference>
<evidence type="ECO:0000256" key="2">
    <source>
        <dbReference type="SAM" id="SignalP"/>
    </source>
</evidence>
<feature type="chain" id="PRO_5046488102" description="Heavy metal binding domain-containing protein" evidence="2">
    <location>
        <begin position="23"/>
        <end position="135"/>
    </location>
</feature>
<dbReference type="Pfam" id="PF19335">
    <property type="entry name" value="HMBD"/>
    <property type="match status" value="1"/>
</dbReference>
<evidence type="ECO:0000313" key="5">
    <source>
        <dbReference type="Proteomes" id="UP001611383"/>
    </source>
</evidence>
<dbReference type="PROSITE" id="PS51257">
    <property type="entry name" value="PROKAR_LIPOPROTEIN"/>
    <property type="match status" value="1"/>
</dbReference>
<reference evidence="4 5" key="1">
    <citation type="submission" date="2019-08" db="EMBL/GenBank/DDBJ databases">
        <title>Archangium and Cystobacter genomes.</title>
        <authorList>
            <person name="Chen I.-C.K."/>
            <person name="Wielgoss S."/>
        </authorList>
    </citation>
    <scope>NUCLEOTIDE SEQUENCE [LARGE SCALE GENOMIC DNA]</scope>
    <source>
        <strain evidence="4 5">Cbm 6</strain>
    </source>
</reference>
<organism evidence="4 5">
    <name type="scientific">Archangium minus</name>
    <dbReference type="NCBI Taxonomy" id="83450"/>
    <lineage>
        <taxon>Bacteria</taxon>
        <taxon>Pseudomonadati</taxon>
        <taxon>Myxococcota</taxon>
        <taxon>Myxococcia</taxon>
        <taxon>Myxococcales</taxon>
        <taxon>Cystobacterineae</taxon>
        <taxon>Archangiaceae</taxon>
        <taxon>Archangium</taxon>
    </lineage>
</organism>
<feature type="signal peptide" evidence="2">
    <location>
        <begin position="1"/>
        <end position="22"/>
    </location>
</feature>
<dbReference type="EMBL" id="CP043494">
    <property type="protein sequence ID" value="WNG46626.1"/>
    <property type="molecule type" value="Genomic_DNA"/>
</dbReference>
<name>A0ABY9WVX7_9BACT</name>
<feature type="domain" description="Heavy metal binding" evidence="3">
    <location>
        <begin position="88"/>
        <end position="113"/>
    </location>
</feature>
<feature type="region of interest" description="Disordered" evidence="1">
    <location>
        <begin position="53"/>
        <end position="135"/>
    </location>
</feature>
<proteinExistence type="predicted"/>
<dbReference type="Proteomes" id="UP001611383">
    <property type="component" value="Chromosome"/>
</dbReference>
<protein>
    <recommendedName>
        <fullName evidence="3">Heavy metal binding domain-containing protein</fullName>
    </recommendedName>
</protein>
<evidence type="ECO:0000256" key="1">
    <source>
        <dbReference type="SAM" id="MobiDB-lite"/>
    </source>
</evidence>
<keyword evidence="2" id="KW-0732">Signal</keyword>
<gene>
    <name evidence="4" type="ORF">F0U60_22800</name>
</gene>
<evidence type="ECO:0000313" key="4">
    <source>
        <dbReference type="EMBL" id="WNG46626.1"/>
    </source>
</evidence>
<feature type="compositionally biased region" description="Low complexity" evidence="1">
    <location>
        <begin position="75"/>
        <end position="87"/>
    </location>
</feature>